<dbReference type="Pfam" id="PF10904">
    <property type="entry name" value="DUF2694"/>
    <property type="match status" value="1"/>
</dbReference>
<reference evidence="1 2" key="1">
    <citation type="journal article" date="2013" name="Genome Announc.">
        <title>Complete Genome Sequence of Mycobacterium massiliense Clinical Strain Asan 50594, Belonging to the Type II Genotype.</title>
        <authorList>
            <person name="Kim B.J."/>
            <person name="Kim B.R."/>
            <person name="Hong S.H."/>
            <person name="Seok S.H."/>
            <person name="Kook Y.H."/>
            <person name="Kim B.J."/>
        </authorList>
    </citation>
    <scope>NUCLEOTIDE SEQUENCE [LARGE SCALE GENOMIC DNA]</scope>
    <source>
        <strain evidence="1 2">50594</strain>
    </source>
</reference>
<organism evidence="1 2">
    <name type="scientific">Mycobacteroides abscessus subsp. bolletii 50594</name>
    <dbReference type="NCBI Taxonomy" id="1303024"/>
    <lineage>
        <taxon>Bacteria</taxon>
        <taxon>Bacillati</taxon>
        <taxon>Actinomycetota</taxon>
        <taxon>Actinomycetes</taxon>
        <taxon>Mycobacteriales</taxon>
        <taxon>Mycobacteriaceae</taxon>
        <taxon>Mycobacteroides</taxon>
        <taxon>Mycobacteroides abscessus</taxon>
    </lineage>
</organism>
<protein>
    <recommendedName>
        <fullName evidence="3">DUF2694 domain-containing protein</fullName>
    </recommendedName>
</protein>
<dbReference type="KEGG" id="mabb:MASS_1p0042"/>
<name>A0AB33AIN3_9MYCO</name>
<evidence type="ECO:0008006" key="3">
    <source>
        <dbReference type="Google" id="ProtNLM"/>
    </source>
</evidence>
<gene>
    <name evidence="1" type="ORF">MASS_1p0042</name>
</gene>
<dbReference type="InterPro" id="IPR024426">
    <property type="entry name" value="DUF2694"/>
</dbReference>
<keyword evidence="1" id="KW-0614">Plasmid</keyword>
<evidence type="ECO:0000313" key="1">
    <source>
        <dbReference type="EMBL" id="AGM31602.1"/>
    </source>
</evidence>
<accession>A0AB33AIN3</accession>
<proteinExistence type="predicted"/>
<dbReference type="Proteomes" id="UP000013961">
    <property type="component" value="Plasmid 1"/>
</dbReference>
<dbReference type="AlphaFoldDB" id="A0AB33AIN3"/>
<geneLocation type="plasmid" evidence="1 2">
    <name>1</name>
</geneLocation>
<sequence length="93" mass="10288">MRDPTVFEAASRDESIIVRVGRNGNTAGVQLEPPAMELTDDVLASRIVRLNTLAYLRSQLALREEMTRNHVEAISTRLPTAAQVDAYASTIDF</sequence>
<evidence type="ECO:0000313" key="2">
    <source>
        <dbReference type="Proteomes" id="UP000013961"/>
    </source>
</evidence>
<dbReference type="EMBL" id="CP004375">
    <property type="protein sequence ID" value="AGM31602.1"/>
    <property type="molecule type" value="Genomic_DNA"/>
</dbReference>